<evidence type="ECO:0000313" key="2">
    <source>
        <dbReference type="EMBL" id="QHN69057.1"/>
    </source>
</evidence>
<dbReference type="Gene3D" id="1.10.238.20">
    <property type="entry name" value="Pheromone/general odorant binding protein domain"/>
    <property type="match status" value="1"/>
</dbReference>
<organism evidence="2">
    <name type="scientific">Sirex noctilio</name>
    <dbReference type="NCBI Taxonomy" id="36765"/>
    <lineage>
        <taxon>Eukaryota</taxon>
        <taxon>Metazoa</taxon>
        <taxon>Ecdysozoa</taxon>
        <taxon>Arthropoda</taxon>
        <taxon>Hexapoda</taxon>
        <taxon>Insecta</taxon>
        <taxon>Pterygota</taxon>
        <taxon>Neoptera</taxon>
        <taxon>Endopterygota</taxon>
        <taxon>Hymenoptera</taxon>
        <taxon>Siricoidea</taxon>
        <taxon>Siricidae</taxon>
        <taxon>Sirex</taxon>
    </lineage>
</organism>
<protein>
    <submittedName>
        <fullName evidence="2">Odorant binding protein 16</fullName>
    </submittedName>
</protein>
<feature type="signal peptide" evidence="1">
    <location>
        <begin position="1"/>
        <end position="21"/>
    </location>
</feature>
<dbReference type="AlphaFoldDB" id="A0A857N518"/>
<dbReference type="InterPro" id="IPR036728">
    <property type="entry name" value="PBP_GOBP_sf"/>
</dbReference>
<dbReference type="GO" id="GO:0005549">
    <property type="term" value="F:odorant binding"/>
    <property type="evidence" value="ECO:0007669"/>
    <property type="project" value="InterPro"/>
</dbReference>
<name>A0A857N518_9HYME</name>
<reference evidence="2" key="1">
    <citation type="submission" date="2019-01" db="EMBL/GenBank/DDBJ databases">
        <title>Antennal transcriptome analysis and expression profiles of odorant binding proteins in two woodwasps, Sirex noctilio and S. nitobei (Hymenoptera: Siricidae).</title>
        <authorList>
            <person name="Guo B."/>
            <person name="Lu P."/>
        </authorList>
    </citation>
    <scope>NUCLEOTIDE SEQUENCE</scope>
</reference>
<proteinExistence type="evidence at transcript level"/>
<dbReference type="PANTHER" id="PTHR21364">
    <property type="entry name" value="GENERAL ODORANT-BINDING PROTEIN 19A"/>
    <property type="match status" value="1"/>
</dbReference>
<sequence length="144" mass="16160">MDGTISLGIIGVLLLLLNVNAIDRPIFITERMLQAARPMKEICYELANVSEEEVNEASNGNFIAGNNIGCYTHCIWERMGLLDELDNVKTNVLENLLPENVKDEIISTLIVCQRQNPAMSDKCSRTLAILKCYCSLSPKTYYLM</sequence>
<dbReference type="PANTHER" id="PTHR21364:SF2">
    <property type="entry name" value="GENERAL ODORANT-BINDING PROTEIN 19A"/>
    <property type="match status" value="1"/>
</dbReference>
<dbReference type="SMART" id="SM00708">
    <property type="entry name" value="PhBP"/>
    <property type="match status" value="1"/>
</dbReference>
<feature type="chain" id="PRO_5032391859" evidence="1">
    <location>
        <begin position="22"/>
        <end position="144"/>
    </location>
</feature>
<keyword evidence="1" id="KW-0732">Signal</keyword>
<dbReference type="InterPro" id="IPR006170">
    <property type="entry name" value="PBP/GOBP"/>
</dbReference>
<accession>A0A857N518</accession>
<dbReference type="CDD" id="cd23992">
    <property type="entry name" value="PBP_GOBP"/>
    <property type="match status" value="1"/>
</dbReference>
<dbReference type="EMBL" id="MK425766">
    <property type="protein sequence ID" value="QHN69057.1"/>
    <property type="molecule type" value="mRNA"/>
</dbReference>
<evidence type="ECO:0000256" key="1">
    <source>
        <dbReference type="SAM" id="SignalP"/>
    </source>
</evidence>
<dbReference type="Pfam" id="PF01395">
    <property type="entry name" value="PBP_GOBP"/>
    <property type="match status" value="1"/>
</dbReference>
<dbReference type="SUPFAM" id="SSF47565">
    <property type="entry name" value="Insect pheromone/odorant-binding proteins"/>
    <property type="match status" value="1"/>
</dbReference>